<feature type="domain" description="Major facilitator superfamily (MFS) profile" evidence="6">
    <location>
        <begin position="271"/>
        <end position="642"/>
    </location>
</feature>
<keyword evidence="4 5" id="KW-0472">Membrane</keyword>
<feature type="transmembrane region" description="Helical" evidence="5">
    <location>
        <begin position="581"/>
        <end position="604"/>
    </location>
</feature>
<evidence type="ECO:0000256" key="2">
    <source>
        <dbReference type="ARBA" id="ARBA00022692"/>
    </source>
</evidence>
<feature type="transmembrane region" description="Helical" evidence="5">
    <location>
        <begin position="465"/>
        <end position="485"/>
    </location>
</feature>
<reference evidence="7 8" key="1">
    <citation type="submission" date="2016-10" db="EMBL/GenBank/DDBJ databases">
        <authorList>
            <person name="de Groot N.N."/>
        </authorList>
    </citation>
    <scope>NUCLEOTIDE SEQUENCE [LARGE SCALE GENOMIC DNA]</scope>
    <source>
        <strain evidence="7 8">OK461</strain>
    </source>
</reference>
<evidence type="ECO:0000256" key="3">
    <source>
        <dbReference type="ARBA" id="ARBA00022989"/>
    </source>
</evidence>
<dbReference type="InterPro" id="IPR011701">
    <property type="entry name" value="MFS"/>
</dbReference>
<evidence type="ECO:0000259" key="6">
    <source>
        <dbReference type="PROSITE" id="PS50850"/>
    </source>
</evidence>
<dbReference type="Gene3D" id="1.20.1250.20">
    <property type="entry name" value="MFS general substrate transporter like domains"/>
    <property type="match status" value="1"/>
</dbReference>
<keyword evidence="2 5" id="KW-0812">Transmembrane</keyword>
<dbReference type="InterPro" id="IPR029058">
    <property type="entry name" value="AB_hydrolase_fold"/>
</dbReference>
<sequence>MSESGKPTVVLVHGAFADASSYARVIPELLADGVGVVAPALPNRSLLGDAAYLASVVRAIPGPVVLVGHSYGGAVITVAGAEDNVRALVYLAGFALEEGESLNDMLSRSSDTRLASALVPWSFPVEGSATPGTELTVAVDRFPALVAADVDPGVAAVLAVSQRPVAASAFSGKAPVAAWRTKPSWGMVAAADLNPEVERFGYERAGMTIVEVDSSHLVMLAQPKRVVELIREAVRAIAEVGCTMSGLVPPHGHPEELAARSAALQSAPPLPASLMRATGFLSFYDRFATAPMLVVFTREEGVSLSSAVQLVTAYVMLYALGQPVWGLLGDRLGRLKVLRLALAGTLIGSVATIAAPGFVALLVVRAVTGFFVGALFPSMLTIVGDSYTGAARAREISSLQTFTALGTTVATLAAGALAVWLDWRVVFGMTAVGAGTFLVLLRRVKVPPAAGVRHDVRSAFTAWPVWMYLLGLLEGGILLGILTYIVPALERDGLSTAVAGAVGATYGAGIIGGAYLAKRVVARAGRTAMIAIGATTLFVAFLLASLSQGVPALTATAVLIGTSNAFLHSSLQGWATDVAPAARATTVSFFVASAFLGSSAATGLTGGLTGQGYGSIFEGTCVATVVLAVLAVGSHALWSRRRGG</sequence>
<dbReference type="InterPro" id="IPR020846">
    <property type="entry name" value="MFS_dom"/>
</dbReference>
<dbReference type="AlphaFoldDB" id="A0A1I2HQC0"/>
<feature type="transmembrane region" description="Helical" evidence="5">
    <location>
        <begin position="370"/>
        <end position="390"/>
    </location>
</feature>
<dbReference type="PANTHER" id="PTHR37017">
    <property type="entry name" value="AB HYDROLASE-1 DOMAIN-CONTAINING PROTEIN-RELATED"/>
    <property type="match status" value="1"/>
</dbReference>
<dbReference type="PROSITE" id="PS50850">
    <property type="entry name" value="MFS"/>
    <property type="match status" value="1"/>
</dbReference>
<feature type="transmembrane region" description="Helical" evidence="5">
    <location>
        <begin position="497"/>
        <end position="516"/>
    </location>
</feature>
<evidence type="ECO:0000256" key="1">
    <source>
        <dbReference type="ARBA" id="ARBA00004651"/>
    </source>
</evidence>
<dbReference type="Gene3D" id="3.40.50.1820">
    <property type="entry name" value="alpha/beta hydrolase"/>
    <property type="match status" value="1"/>
</dbReference>
<evidence type="ECO:0000256" key="4">
    <source>
        <dbReference type="ARBA" id="ARBA00023136"/>
    </source>
</evidence>
<dbReference type="GO" id="GO:0005886">
    <property type="term" value="C:plasma membrane"/>
    <property type="evidence" value="ECO:0007669"/>
    <property type="project" value="UniProtKB-SubCell"/>
</dbReference>
<comment type="subcellular location">
    <subcellularLocation>
        <location evidence="1">Cell membrane</location>
        <topology evidence="1">Multi-pass membrane protein</topology>
    </subcellularLocation>
</comment>
<evidence type="ECO:0000313" key="7">
    <source>
        <dbReference type="EMBL" id="SFF30916.1"/>
    </source>
</evidence>
<protein>
    <submittedName>
        <fullName evidence="7">Predicted arabinose efflux permease, MFS family</fullName>
    </submittedName>
</protein>
<feature type="transmembrane region" description="Helical" evidence="5">
    <location>
        <begin position="307"/>
        <end position="328"/>
    </location>
</feature>
<keyword evidence="3 5" id="KW-1133">Transmembrane helix</keyword>
<name>A0A1I2HQC0_9ACTN</name>
<dbReference type="InterPro" id="IPR036259">
    <property type="entry name" value="MFS_trans_sf"/>
</dbReference>
<accession>A0A1I2HQC0</accession>
<evidence type="ECO:0000313" key="8">
    <source>
        <dbReference type="Proteomes" id="UP000181942"/>
    </source>
</evidence>
<feature type="transmembrane region" description="Helical" evidence="5">
    <location>
        <begin position="616"/>
        <end position="638"/>
    </location>
</feature>
<gene>
    <name evidence="7" type="ORF">SAMN02787118_105260</name>
</gene>
<dbReference type="SUPFAM" id="SSF103473">
    <property type="entry name" value="MFS general substrate transporter"/>
    <property type="match status" value="1"/>
</dbReference>
<dbReference type="GO" id="GO:0003824">
    <property type="term" value="F:catalytic activity"/>
    <property type="evidence" value="ECO:0007669"/>
    <property type="project" value="UniProtKB-ARBA"/>
</dbReference>
<feature type="transmembrane region" description="Helical" evidence="5">
    <location>
        <begin position="426"/>
        <end position="444"/>
    </location>
</feature>
<dbReference type="Pfam" id="PF07690">
    <property type="entry name" value="MFS_1"/>
    <property type="match status" value="1"/>
</dbReference>
<feature type="transmembrane region" description="Helical" evidence="5">
    <location>
        <begin position="340"/>
        <end position="364"/>
    </location>
</feature>
<dbReference type="Pfam" id="PF12697">
    <property type="entry name" value="Abhydrolase_6"/>
    <property type="match status" value="1"/>
</dbReference>
<dbReference type="SUPFAM" id="SSF53474">
    <property type="entry name" value="alpha/beta-Hydrolases"/>
    <property type="match status" value="1"/>
</dbReference>
<dbReference type="Proteomes" id="UP000181942">
    <property type="component" value="Unassembled WGS sequence"/>
</dbReference>
<dbReference type="EMBL" id="FONR01000005">
    <property type="protein sequence ID" value="SFF30916.1"/>
    <property type="molecule type" value="Genomic_DNA"/>
</dbReference>
<dbReference type="GO" id="GO:0022857">
    <property type="term" value="F:transmembrane transporter activity"/>
    <property type="evidence" value="ECO:0007669"/>
    <property type="project" value="InterPro"/>
</dbReference>
<organism evidence="7 8">
    <name type="scientific">Streptomyces mirabilis</name>
    <dbReference type="NCBI Taxonomy" id="68239"/>
    <lineage>
        <taxon>Bacteria</taxon>
        <taxon>Bacillati</taxon>
        <taxon>Actinomycetota</taxon>
        <taxon>Actinomycetes</taxon>
        <taxon>Kitasatosporales</taxon>
        <taxon>Streptomycetaceae</taxon>
        <taxon>Streptomyces</taxon>
    </lineage>
</organism>
<proteinExistence type="predicted"/>
<evidence type="ECO:0000256" key="5">
    <source>
        <dbReference type="SAM" id="Phobius"/>
    </source>
</evidence>
<feature type="transmembrane region" description="Helical" evidence="5">
    <location>
        <begin position="402"/>
        <end position="420"/>
    </location>
</feature>
<dbReference type="InterPro" id="IPR052897">
    <property type="entry name" value="Sec-Metab_Biosynth_Hydrolase"/>
</dbReference>
<dbReference type="PANTHER" id="PTHR37017:SF11">
    <property type="entry name" value="ESTERASE_LIPASE_THIOESTERASE DOMAIN-CONTAINING PROTEIN"/>
    <property type="match status" value="1"/>
</dbReference>
<feature type="transmembrane region" description="Helical" evidence="5">
    <location>
        <begin position="552"/>
        <end position="569"/>
    </location>
</feature>
<feature type="transmembrane region" description="Helical" evidence="5">
    <location>
        <begin position="528"/>
        <end position="546"/>
    </location>
</feature>
<dbReference type="InterPro" id="IPR000073">
    <property type="entry name" value="AB_hydrolase_1"/>
</dbReference>